<reference evidence="1" key="2">
    <citation type="submission" date="2020-09" db="EMBL/GenBank/DDBJ databases">
        <authorList>
            <person name="Sun Q."/>
            <person name="Ohkuma M."/>
        </authorList>
    </citation>
    <scope>NUCLEOTIDE SEQUENCE</scope>
    <source>
        <strain evidence="1">JCM 17820</strain>
    </source>
</reference>
<dbReference type="EMBL" id="BMOU01000007">
    <property type="protein sequence ID" value="GGO03026.1"/>
    <property type="molecule type" value="Genomic_DNA"/>
</dbReference>
<comment type="caution">
    <text evidence="1">The sequence shown here is derived from an EMBL/GenBank/DDBJ whole genome shotgun (WGS) entry which is preliminary data.</text>
</comment>
<accession>A0A830GQQ8</accession>
<protein>
    <submittedName>
        <fullName evidence="1">Uncharacterized protein</fullName>
    </submittedName>
</protein>
<name>A0A830GQQ8_9EURY</name>
<evidence type="ECO:0000313" key="1">
    <source>
        <dbReference type="EMBL" id="GGO03026.1"/>
    </source>
</evidence>
<sequence length="198" mass="22447">MRAGYTPILGVSSREWGAERAEAGDDPGQDKANRLFLDLSNSGNSTARDLRLWTGLSYKSTKDLDYDYCPYSSPLRRTSDASWWHSDEGGALAQTEDNSVEFKTDPKVQRVENGRLKFNPARKEVFLHTALESLEEAGVKNIEIAQVLKYTATTGSEEEIYLGAYEADLSNLKSHDMWLYRAQENKEERVEKIRENTV</sequence>
<reference evidence="1" key="1">
    <citation type="journal article" date="2014" name="Int. J. Syst. Evol. Microbiol.">
        <title>Complete genome sequence of Corynebacterium casei LMG S-19264T (=DSM 44701T), isolated from a smear-ripened cheese.</title>
        <authorList>
            <consortium name="US DOE Joint Genome Institute (JGI-PGF)"/>
            <person name="Walter F."/>
            <person name="Albersmeier A."/>
            <person name="Kalinowski J."/>
            <person name="Ruckert C."/>
        </authorList>
    </citation>
    <scope>NUCLEOTIDE SEQUENCE</scope>
    <source>
        <strain evidence="1">JCM 17820</strain>
    </source>
</reference>
<proteinExistence type="predicted"/>
<dbReference type="Proteomes" id="UP000605784">
    <property type="component" value="Unassembled WGS sequence"/>
</dbReference>
<organism evidence="1 2">
    <name type="scientific">Haloarcula pellucida</name>
    <dbReference type="NCBI Taxonomy" id="1427151"/>
    <lineage>
        <taxon>Archaea</taxon>
        <taxon>Methanobacteriati</taxon>
        <taxon>Methanobacteriota</taxon>
        <taxon>Stenosarchaea group</taxon>
        <taxon>Halobacteria</taxon>
        <taxon>Halobacteriales</taxon>
        <taxon>Haloarculaceae</taxon>
        <taxon>Haloarcula</taxon>
    </lineage>
</organism>
<evidence type="ECO:0000313" key="2">
    <source>
        <dbReference type="Proteomes" id="UP000605784"/>
    </source>
</evidence>
<dbReference type="AlphaFoldDB" id="A0A830GQQ8"/>
<keyword evidence="2" id="KW-1185">Reference proteome</keyword>
<gene>
    <name evidence="1" type="ORF">GCM10009030_38260</name>
</gene>